<organism evidence="2 3">
    <name type="scientific">Lophium mytilinum</name>
    <dbReference type="NCBI Taxonomy" id="390894"/>
    <lineage>
        <taxon>Eukaryota</taxon>
        <taxon>Fungi</taxon>
        <taxon>Dikarya</taxon>
        <taxon>Ascomycota</taxon>
        <taxon>Pezizomycotina</taxon>
        <taxon>Dothideomycetes</taxon>
        <taxon>Pleosporomycetidae</taxon>
        <taxon>Mytilinidiales</taxon>
        <taxon>Mytilinidiaceae</taxon>
        <taxon>Lophium</taxon>
    </lineage>
</organism>
<evidence type="ECO:0000313" key="3">
    <source>
        <dbReference type="Proteomes" id="UP000799750"/>
    </source>
</evidence>
<keyword evidence="3" id="KW-1185">Reference proteome</keyword>
<sequence>MLSNHPIRRGGRGLIPYKGLEQALEPTNRAPSSHDPTHTGVPNPASPFHAHYTYLRGHPRTATPAATEIPHQHHRTPSTAPSAPLCRPRDRAKTRCHMGNYRG</sequence>
<dbReference type="AlphaFoldDB" id="A0A6A6QBH9"/>
<reference evidence="2" key="1">
    <citation type="journal article" date="2020" name="Stud. Mycol.">
        <title>101 Dothideomycetes genomes: a test case for predicting lifestyles and emergence of pathogens.</title>
        <authorList>
            <person name="Haridas S."/>
            <person name="Albert R."/>
            <person name="Binder M."/>
            <person name="Bloem J."/>
            <person name="Labutti K."/>
            <person name="Salamov A."/>
            <person name="Andreopoulos B."/>
            <person name="Baker S."/>
            <person name="Barry K."/>
            <person name="Bills G."/>
            <person name="Bluhm B."/>
            <person name="Cannon C."/>
            <person name="Castanera R."/>
            <person name="Culley D."/>
            <person name="Daum C."/>
            <person name="Ezra D."/>
            <person name="Gonzalez J."/>
            <person name="Henrissat B."/>
            <person name="Kuo A."/>
            <person name="Liang C."/>
            <person name="Lipzen A."/>
            <person name="Lutzoni F."/>
            <person name="Magnuson J."/>
            <person name="Mondo S."/>
            <person name="Nolan M."/>
            <person name="Ohm R."/>
            <person name="Pangilinan J."/>
            <person name="Park H.-J."/>
            <person name="Ramirez L."/>
            <person name="Alfaro M."/>
            <person name="Sun H."/>
            <person name="Tritt A."/>
            <person name="Yoshinaga Y."/>
            <person name="Zwiers L.-H."/>
            <person name="Turgeon B."/>
            <person name="Goodwin S."/>
            <person name="Spatafora J."/>
            <person name="Crous P."/>
            <person name="Grigoriev I."/>
        </authorList>
    </citation>
    <scope>NUCLEOTIDE SEQUENCE</scope>
    <source>
        <strain evidence="2">CBS 269.34</strain>
    </source>
</reference>
<evidence type="ECO:0000256" key="1">
    <source>
        <dbReference type="SAM" id="MobiDB-lite"/>
    </source>
</evidence>
<accession>A0A6A6QBH9</accession>
<evidence type="ECO:0000313" key="2">
    <source>
        <dbReference type="EMBL" id="KAF2489755.1"/>
    </source>
</evidence>
<feature type="region of interest" description="Disordered" evidence="1">
    <location>
        <begin position="24"/>
        <end position="51"/>
    </location>
</feature>
<protein>
    <submittedName>
        <fullName evidence="2">Uncharacterized protein</fullName>
    </submittedName>
</protein>
<name>A0A6A6QBH9_9PEZI</name>
<proteinExistence type="predicted"/>
<dbReference type="EMBL" id="MU004198">
    <property type="protein sequence ID" value="KAF2489755.1"/>
    <property type="molecule type" value="Genomic_DNA"/>
</dbReference>
<feature type="region of interest" description="Disordered" evidence="1">
    <location>
        <begin position="67"/>
        <end position="103"/>
    </location>
</feature>
<dbReference type="Proteomes" id="UP000799750">
    <property type="component" value="Unassembled WGS sequence"/>
</dbReference>
<gene>
    <name evidence="2" type="ORF">BU16DRAFT_531231</name>
</gene>